<dbReference type="GO" id="GO:0005694">
    <property type="term" value="C:chromosome"/>
    <property type="evidence" value="ECO:0007669"/>
    <property type="project" value="UniProtKB-ARBA"/>
</dbReference>
<dbReference type="PANTHER" id="PTHR24388:SF54">
    <property type="entry name" value="PROTEIN ESCARGOT"/>
    <property type="match status" value="1"/>
</dbReference>
<keyword evidence="3" id="KW-0677">Repeat</keyword>
<evidence type="ECO:0000313" key="9">
    <source>
        <dbReference type="EMBL" id="ORY20892.1"/>
    </source>
</evidence>
<dbReference type="EMBL" id="MCOG01000277">
    <property type="protein sequence ID" value="ORY20892.1"/>
    <property type="molecule type" value="Genomic_DNA"/>
</dbReference>
<evidence type="ECO:0000256" key="5">
    <source>
        <dbReference type="ARBA" id="ARBA00022833"/>
    </source>
</evidence>
<evidence type="ECO:0000256" key="6">
    <source>
        <dbReference type="ARBA" id="ARBA00023242"/>
    </source>
</evidence>
<dbReference type="AlphaFoldDB" id="A0A1Y2AEF8"/>
<protein>
    <recommendedName>
        <fullName evidence="8">C2H2-type domain-containing protein</fullName>
    </recommendedName>
</protein>
<dbReference type="PROSITE" id="PS50157">
    <property type="entry name" value="ZINC_FINGER_C2H2_2"/>
    <property type="match status" value="3"/>
</dbReference>
<proteinExistence type="predicted"/>
<dbReference type="OrthoDB" id="8117402at2759"/>
<keyword evidence="5" id="KW-0862">Zinc</keyword>
<dbReference type="GO" id="GO:0005634">
    <property type="term" value="C:nucleus"/>
    <property type="evidence" value="ECO:0007669"/>
    <property type="project" value="UniProtKB-SubCell"/>
</dbReference>
<reference evidence="9 10" key="1">
    <citation type="submission" date="2016-08" db="EMBL/GenBank/DDBJ databases">
        <title>A Parts List for Fungal Cellulosomes Revealed by Comparative Genomics.</title>
        <authorList>
            <consortium name="DOE Joint Genome Institute"/>
            <person name="Haitjema C.H."/>
            <person name="Gilmore S.P."/>
            <person name="Henske J.K."/>
            <person name="Solomon K.V."/>
            <person name="De Groot R."/>
            <person name="Kuo A."/>
            <person name="Mondo S.J."/>
            <person name="Salamov A.A."/>
            <person name="Labutti K."/>
            <person name="Zhao Z."/>
            <person name="Chiniquy J."/>
            <person name="Barry K."/>
            <person name="Brewer H.M."/>
            <person name="Purvine S.O."/>
            <person name="Wright A.T."/>
            <person name="Boxma B."/>
            <person name="Van Alen T."/>
            <person name="Hackstein J.H."/>
            <person name="Baker S.E."/>
            <person name="Grigoriev I.V."/>
            <person name="O'Malley M.A."/>
        </authorList>
    </citation>
    <scope>NUCLEOTIDE SEQUENCE [LARGE SCALE GENOMIC DNA]</scope>
    <source>
        <strain evidence="9 10">G1</strain>
    </source>
</reference>
<dbReference type="PANTHER" id="PTHR24388">
    <property type="entry name" value="ZINC FINGER PROTEIN"/>
    <property type="match status" value="1"/>
</dbReference>
<organism evidence="9 10">
    <name type="scientific">Neocallimastix californiae</name>
    <dbReference type="NCBI Taxonomy" id="1754190"/>
    <lineage>
        <taxon>Eukaryota</taxon>
        <taxon>Fungi</taxon>
        <taxon>Fungi incertae sedis</taxon>
        <taxon>Chytridiomycota</taxon>
        <taxon>Chytridiomycota incertae sedis</taxon>
        <taxon>Neocallimastigomycetes</taxon>
        <taxon>Neocallimastigales</taxon>
        <taxon>Neocallimastigaceae</taxon>
        <taxon>Neocallimastix</taxon>
    </lineage>
</organism>
<dbReference type="InterPro" id="IPR013087">
    <property type="entry name" value="Znf_C2H2_type"/>
</dbReference>
<feature type="non-terminal residue" evidence="9">
    <location>
        <position position="1"/>
    </location>
</feature>
<keyword evidence="10" id="KW-1185">Reference proteome</keyword>
<dbReference type="PROSITE" id="PS00028">
    <property type="entry name" value="ZINC_FINGER_C2H2_1"/>
    <property type="match status" value="1"/>
</dbReference>
<dbReference type="InterPro" id="IPR036236">
    <property type="entry name" value="Znf_C2H2_sf"/>
</dbReference>
<keyword evidence="6" id="KW-0539">Nucleus</keyword>
<sequence length="83" mass="9825">CQKKFNREFNLKEHIRIHDPNRSKGFCCKLCNECFFSSSVLSRHIASIHKGEKFYCKSCGKSFNRKDALHRHEKTSCIKLQYV</sequence>
<dbReference type="GO" id="GO:0008270">
    <property type="term" value="F:zinc ion binding"/>
    <property type="evidence" value="ECO:0007669"/>
    <property type="project" value="UniProtKB-KW"/>
</dbReference>
<evidence type="ECO:0000256" key="4">
    <source>
        <dbReference type="ARBA" id="ARBA00022771"/>
    </source>
</evidence>
<dbReference type="InterPro" id="IPR050527">
    <property type="entry name" value="Snail/Krueppel_Znf"/>
</dbReference>
<dbReference type="GO" id="GO:0000978">
    <property type="term" value="F:RNA polymerase II cis-regulatory region sequence-specific DNA binding"/>
    <property type="evidence" value="ECO:0007669"/>
    <property type="project" value="TreeGrafter"/>
</dbReference>
<dbReference type="SMART" id="SM00355">
    <property type="entry name" value="ZnF_C2H2"/>
    <property type="match status" value="3"/>
</dbReference>
<comment type="caution">
    <text evidence="9">The sequence shown here is derived from an EMBL/GenBank/DDBJ whole genome shotgun (WGS) entry which is preliminary data.</text>
</comment>
<accession>A0A1Y2AEF8</accession>
<dbReference type="GO" id="GO:0045893">
    <property type="term" value="P:positive regulation of DNA-templated transcription"/>
    <property type="evidence" value="ECO:0007669"/>
    <property type="project" value="UniProtKB-ARBA"/>
</dbReference>
<dbReference type="Pfam" id="PF00096">
    <property type="entry name" value="zf-C2H2"/>
    <property type="match status" value="2"/>
</dbReference>
<dbReference type="SUPFAM" id="SSF57667">
    <property type="entry name" value="beta-beta-alpha zinc fingers"/>
    <property type="match status" value="1"/>
</dbReference>
<feature type="domain" description="C2H2-type" evidence="8">
    <location>
        <begin position="26"/>
        <end position="54"/>
    </location>
</feature>
<evidence type="ECO:0000256" key="2">
    <source>
        <dbReference type="ARBA" id="ARBA00022723"/>
    </source>
</evidence>
<gene>
    <name evidence="9" type="ORF">LY90DRAFT_432977</name>
</gene>
<dbReference type="Proteomes" id="UP000193920">
    <property type="component" value="Unassembled WGS sequence"/>
</dbReference>
<evidence type="ECO:0000259" key="8">
    <source>
        <dbReference type="PROSITE" id="PS50157"/>
    </source>
</evidence>
<keyword evidence="2" id="KW-0479">Metal-binding</keyword>
<feature type="domain" description="C2H2-type" evidence="8">
    <location>
        <begin position="1"/>
        <end position="23"/>
    </location>
</feature>
<dbReference type="Gene3D" id="3.30.160.60">
    <property type="entry name" value="Classic Zinc Finger"/>
    <property type="match status" value="3"/>
</dbReference>
<keyword evidence="4 7" id="KW-0863">Zinc-finger</keyword>
<dbReference type="GO" id="GO:0000981">
    <property type="term" value="F:DNA-binding transcription factor activity, RNA polymerase II-specific"/>
    <property type="evidence" value="ECO:0007669"/>
    <property type="project" value="TreeGrafter"/>
</dbReference>
<dbReference type="FunFam" id="3.30.160.60:FF:001732">
    <property type="entry name" value="Zgc:162936"/>
    <property type="match status" value="1"/>
</dbReference>
<evidence type="ECO:0000256" key="7">
    <source>
        <dbReference type="PROSITE-ProRule" id="PRU00042"/>
    </source>
</evidence>
<dbReference type="STRING" id="1754190.A0A1Y2AEF8"/>
<evidence type="ECO:0000256" key="3">
    <source>
        <dbReference type="ARBA" id="ARBA00022737"/>
    </source>
</evidence>
<name>A0A1Y2AEF8_9FUNG</name>
<comment type="subcellular location">
    <subcellularLocation>
        <location evidence="1">Nucleus</location>
    </subcellularLocation>
</comment>
<evidence type="ECO:0000313" key="10">
    <source>
        <dbReference type="Proteomes" id="UP000193920"/>
    </source>
</evidence>
<feature type="domain" description="C2H2-type" evidence="8">
    <location>
        <begin position="54"/>
        <end position="75"/>
    </location>
</feature>
<evidence type="ECO:0000256" key="1">
    <source>
        <dbReference type="ARBA" id="ARBA00004123"/>
    </source>
</evidence>